<accession>A0A0E9WJC4</accession>
<reference evidence="1" key="2">
    <citation type="journal article" date="2015" name="Fish Shellfish Immunol.">
        <title>Early steps in the European eel (Anguilla anguilla)-Vibrio vulnificus interaction in the gills: Role of the RtxA13 toxin.</title>
        <authorList>
            <person name="Callol A."/>
            <person name="Pajuelo D."/>
            <person name="Ebbesson L."/>
            <person name="Teles M."/>
            <person name="MacKenzie S."/>
            <person name="Amaro C."/>
        </authorList>
    </citation>
    <scope>NUCLEOTIDE SEQUENCE</scope>
</reference>
<protein>
    <submittedName>
        <fullName evidence="1">Uncharacterized protein</fullName>
    </submittedName>
</protein>
<reference evidence="1" key="1">
    <citation type="submission" date="2014-11" db="EMBL/GenBank/DDBJ databases">
        <authorList>
            <person name="Amaro Gonzalez C."/>
        </authorList>
    </citation>
    <scope>NUCLEOTIDE SEQUENCE</scope>
</reference>
<dbReference type="EMBL" id="GBXM01018989">
    <property type="protein sequence ID" value="JAH89588.1"/>
    <property type="molecule type" value="Transcribed_RNA"/>
</dbReference>
<name>A0A0E9WJC4_ANGAN</name>
<organism evidence="1">
    <name type="scientific">Anguilla anguilla</name>
    <name type="common">European freshwater eel</name>
    <name type="synonym">Muraena anguilla</name>
    <dbReference type="NCBI Taxonomy" id="7936"/>
    <lineage>
        <taxon>Eukaryota</taxon>
        <taxon>Metazoa</taxon>
        <taxon>Chordata</taxon>
        <taxon>Craniata</taxon>
        <taxon>Vertebrata</taxon>
        <taxon>Euteleostomi</taxon>
        <taxon>Actinopterygii</taxon>
        <taxon>Neopterygii</taxon>
        <taxon>Teleostei</taxon>
        <taxon>Anguilliformes</taxon>
        <taxon>Anguillidae</taxon>
        <taxon>Anguilla</taxon>
    </lineage>
</organism>
<dbReference type="AlphaFoldDB" id="A0A0E9WJC4"/>
<sequence>MKGLYAGAQLLKMFFLKQTPGFNDKRKNSSTESTLSRPNNTRLVPLYIRPFTSQGNRIYILKKKKPVIVLRKIC</sequence>
<proteinExistence type="predicted"/>
<evidence type="ECO:0000313" key="1">
    <source>
        <dbReference type="EMBL" id="JAH89588.1"/>
    </source>
</evidence>